<feature type="transmembrane region" description="Helical" evidence="2">
    <location>
        <begin position="6"/>
        <end position="27"/>
    </location>
</feature>
<comment type="caution">
    <text evidence="3">The sequence shown here is derived from an EMBL/GenBank/DDBJ whole genome shotgun (WGS) entry which is preliminary data.</text>
</comment>
<keyword evidence="2" id="KW-1133">Transmembrane helix</keyword>
<evidence type="ECO:0000256" key="1">
    <source>
        <dbReference type="SAM" id="MobiDB-lite"/>
    </source>
</evidence>
<feature type="compositionally biased region" description="Basic and acidic residues" evidence="1">
    <location>
        <begin position="142"/>
        <end position="153"/>
    </location>
</feature>
<feature type="compositionally biased region" description="Basic and acidic residues" evidence="1">
    <location>
        <begin position="98"/>
        <end position="123"/>
    </location>
</feature>
<feature type="compositionally biased region" description="Basic and acidic residues" evidence="1">
    <location>
        <begin position="50"/>
        <end position="73"/>
    </location>
</feature>
<dbReference type="Proteomes" id="UP001526246">
    <property type="component" value="Unassembled WGS sequence"/>
</dbReference>
<organism evidence="3 4">
    <name type="scientific">Sphingomonas arvum</name>
    <dbReference type="NCBI Taxonomy" id="2992113"/>
    <lineage>
        <taxon>Bacteria</taxon>
        <taxon>Pseudomonadati</taxon>
        <taxon>Pseudomonadota</taxon>
        <taxon>Alphaproteobacteria</taxon>
        <taxon>Sphingomonadales</taxon>
        <taxon>Sphingomonadaceae</taxon>
        <taxon>Sphingomonas</taxon>
    </lineage>
</organism>
<reference evidence="3 4" key="1">
    <citation type="submission" date="2022-10" db="EMBL/GenBank/DDBJ databases">
        <title>Sphingomonas sp.</title>
        <authorList>
            <person name="Jin C."/>
        </authorList>
    </citation>
    <scope>NUCLEOTIDE SEQUENCE [LARGE SCALE GENOMIC DNA]</scope>
    <source>
        <strain evidence="3 4">BN140010</strain>
    </source>
</reference>
<accession>A0ABT3JE11</accession>
<dbReference type="RefSeq" id="WP_264881274.1">
    <property type="nucleotide sequence ID" value="NZ_JAPDOB010000001.1"/>
</dbReference>
<name>A0ABT3JE11_9SPHN</name>
<proteinExistence type="predicted"/>
<protein>
    <submittedName>
        <fullName evidence="3">Uncharacterized protein</fullName>
    </submittedName>
</protein>
<evidence type="ECO:0000313" key="3">
    <source>
        <dbReference type="EMBL" id="MCW3797149.1"/>
    </source>
</evidence>
<keyword evidence="2" id="KW-0472">Membrane</keyword>
<evidence type="ECO:0000313" key="4">
    <source>
        <dbReference type="Proteomes" id="UP001526246"/>
    </source>
</evidence>
<sequence length="153" mass="17223">MTNFTPDQWVILGLVFVLGLLVGMWATSGGRRKWKNRYTEEQEKRRTLERDLKERDTVIAQRDKDLREADALHHSATRSRGAAAGAPVADRPVGSGPYDDRDRDGFRDRPIGDRDGDGYRDRPLVGGGRRPGDVDGDGVPNRGDRHPADDRRF</sequence>
<keyword evidence="2" id="KW-0812">Transmembrane</keyword>
<gene>
    <name evidence="3" type="ORF">OMW55_04920</name>
</gene>
<keyword evidence="4" id="KW-1185">Reference proteome</keyword>
<feature type="region of interest" description="Disordered" evidence="1">
    <location>
        <begin position="50"/>
        <end position="153"/>
    </location>
</feature>
<dbReference type="EMBL" id="JAPDOB010000001">
    <property type="protein sequence ID" value="MCW3797149.1"/>
    <property type="molecule type" value="Genomic_DNA"/>
</dbReference>
<evidence type="ECO:0000256" key="2">
    <source>
        <dbReference type="SAM" id="Phobius"/>
    </source>
</evidence>